<feature type="compositionally biased region" description="Acidic residues" evidence="7">
    <location>
        <begin position="108"/>
        <end position="117"/>
    </location>
</feature>
<evidence type="ECO:0000259" key="9">
    <source>
        <dbReference type="Pfam" id="PF07810"/>
    </source>
</evidence>
<keyword evidence="5 8" id="KW-0472">Membrane</keyword>
<dbReference type="Proteomes" id="UP000887540">
    <property type="component" value="Unplaced"/>
</dbReference>
<feature type="region of interest" description="Disordered" evidence="7">
    <location>
        <begin position="1003"/>
        <end position="1275"/>
    </location>
</feature>
<name>A0A914DIA5_9BILA</name>
<keyword evidence="3 8" id="KW-0812">Transmembrane</keyword>
<sequence length="1275" mass="145382">MRDYLRRFRRYFSDGDAAASEADPEAGGEPASGTDNEDDVSGAKSPTSQQCTSTSVFESSDSAGEDNSARLSRRSSVLVDLLALFRRSSSYARRPSGRHRSTWLPDNLDVDDSDDDGENARTISKEKILEAIKQKKEVIQKLRCQPWNMKRKRRTLKVAQRHLQRQEAKVSKWHLYKVEAARRLTQFIRWLDNVKIYLIPWESKIKKIESHFGSVVSSYFTFLRWVLSVNIIMSIIVLLFVVIPEWLADSRMDPVRFNRTHHIKVMPPKVYEHADEISTIWDYGGYLQYSLLFYGYYSSETYFGDTVQYRVPIAYFFVNLFLLGYSFFTILRKMASNARTSKLAGGKAEQYVFSWKAFTGWDCSIGNSETSSSLYMANVNKIREAIAEYNVKIKKKFALVTIACRVTANFIICTMLGLSVWAILAVGQITEKDTFIKQNAVSITISFITLIFPNIFELIGKMERYHPRFALRIQLARVLCLYIVNYYTLIVSLMFMLNTLEAEMRAKDFTYYYDLNNYNFENAQHPKNGTFYSIYNYRHARQADLTLLNSTSIYPYYVVYPPPVDTTPLTTPAPAKPWTTVFPNFGPIAIHNPKALVISNPKKVTFDDTAYETVPVGSKGDWSPAAVKTTQGPVTLNFTGTPPRHSQPYRATNYDDLCWETLIGQEISKLVTMDLLMTIAAVLVIDFFRGLWVRHCNTWWCWNLETTFPEYGEFKVAENVLHLVNNQGMIWLGLFFVPLLPAINNIKLIILMYIRGWAVMTCNVPARQIFRASRSSNFYLMLLLLMLFLCTLPVGYVIASKKPSKNCGPFGNQEHFYSIISDVIRNNLNKSLVEIINYMSSPGIVIPVMVLLLLVIYFLFALVRGLKEANSDLSNQLMQERTEEKKKIFELAGGRKKHNNGGIVIQKSSKPVPPPPPPKSKPKLAHIHSFNSSDEDSPSKSLASLPRSNHKYFVPSLGSLNEVEDDDEDVSQRLLNEDEPAEPPESQPKFTWKEKFLICIGLEDPKRLRERASRRNTRQDTGEQMEMDEMIDEEALSSDSEDEDQNSEFVTDEQASSFVADEQDHFSDEHGDNENHHPRAPSRSPMRVNSMPTTRQGGQSDGEVNNKKRPHTLYIPQTNWLQPPSPRRAASSSLNKQPSTSSIDRDLASESSPLMEKQKKKPYESKLTPEKRSPLPPRSEKTRQHPSIRNIIEDDDELDSIQILIPSSSEAEPPPTVIDHAERLQVSDWGSHGQSTRPPSDERSFGDPTPSTSTIEQPELGLADPRIVYSNPYSR</sequence>
<feature type="transmembrane region" description="Helical" evidence="8">
    <location>
        <begin position="729"/>
        <end position="757"/>
    </location>
</feature>
<accession>A0A914DIA5</accession>
<feature type="domain" description="TMC" evidence="9">
    <location>
        <begin position="658"/>
        <end position="773"/>
    </location>
</feature>
<evidence type="ECO:0000256" key="3">
    <source>
        <dbReference type="ARBA" id="ARBA00022692"/>
    </source>
</evidence>
<evidence type="ECO:0000256" key="2">
    <source>
        <dbReference type="ARBA" id="ARBA00006510"/>
    </source>
</evidence>
<dbReference type="PANTHER" id="PTHR23302">
    <property type="entry name" value="TRANSMEMBRANE CHANNEL-RELATED"/>
    <property type="match status" value="1"/>
</dbReference>
<feature type="coiled-coil region" evidence="6">
    <location>
        <begin position="125"/>
        <end position="169"/>
    </location>
</feature>
<comment type="similarity">
    <text evidence="2">Belongs to the TMC family.</text>
</comment>
<evidence type="ECO:0000256" key="8">
    <source>
        <dbReference type="SAM" id="Phobius"/>
    </source>
</evidence>
<evidence type="ECO:0000256" key="5">
    <source>
        <dbReference type="ARBA" id="ARBA00023136"/>
    </source>
</evidence>
<evidence type="ECO:0000256" key="6">
    <source>
        <dbReference type="SAM" id="Coils"/>
    </source>
</evidence>
<dbReference type="WBParaSite" id="ACRNAN_scaffold2690.g28823.t1">
    <property type="protein sequence ID" value="ACRNAN_scaffold2690.g28823.t1"/>
    <property type="gene ID" value="ACRNAN_scaffold2690.g28823"/>
</dbReference>
<feature type="transmembrane region" description="Helical" evidence="8">
    <location>
        <begin position="222"/>
        <end position="243"/>
    </location>
</feature>
<organism evidence="10 11">
    <name type="scientific">Acrobeloides nanus</name>
    <dbReference type="NCBI Taxonomy" id="290746"/>
    <lineage>
        <taxon>Eukaryota</taxon>
        <taxon>Metazoa</taxon>
        <taxon>Ecdysozoa</taxon>
        <taxon>Nematoda</taxon>
        <taxon>Chromadorea</taxon>
        <taxon>Rhabditida</taxon>
        <taxon>Tylenchina</taxon>
        <taxon>Cephalobomorpha</taxon>
        <taxon>Cephaloboidea</taxon>
        <taxon>Cephalobidae</taxon>
        <taxon>Acrobeloides</taxon>
    </lineage>
</organism>
<reference evidence="11" key="1">
    <citation type="submission" date="2022-11" db="UniProtKB">
        <authorList>
            <consortium name="WormBaseParasite"/>
        </authorList>
    </citation>
    <scope>IDENTIFICATION</scope>
</reference>
<feature type="transmembrane region" description="Helical" evidence="8">
    <location>
        <begin position="844"/>
        <end position="863"/>
    </location>
</feature>
<protein>
    <submittedName>
        <fullName evidence="11">TMC domain-containing protein</fullName>
    </submittedName>
</protein>
<feature type="transmembrane region" description="Helical" evidence="8">
    <location>
        <begin position="313"/>
        <end position="331"/>
    </location>
</feature>
<keyword evidence="4 8" id="KW-1133">Transmembrane helix</keyword>
<evidence type="ECO:0000313" key="10">
    <source>
        <dbReference type="Proteomes" id="UP000887540"/>
    </source>
</evidence>
<feature type="region of interest" description="Disordered" evidence="7">
    <location>
        <begin position="93"/>
        <end position="119"/>
    </location>
</feature>
<dbReference type="InterPro" id="IPR012496">
    <property type="entry name" value="TMC_dom"/>
</dbReference>
<feature type="region of interest" description="Disordered" evidence="7">
    <location>
        <begin position="890"/>
        <end position="946"/>
    </location>
</feature>
<dbReference type="GO" id="GO:0005886">
    <property type="term" value="C:plasma membrane"/>
    <property type="evidence" value="ECO:0007669"/>
    <property type="project" value="InterPro"/>
</dbReference>
<feature type="transmembrane region" description="Helical" evidence="8">
    <location>
        <begin position="439"/>
        <end position="459"/>
    </location>
</feature>
<feature type="transmembrane region" description="Helical" evidence="8">
    <location>
        <begin position="479"/>
        <end position="497"/>
    </location>
</feature>
<evidence type="ECO:0000256" key="7">
    <source>
        <dbReference type="SAM" id="MobiDB-lite"/>
    </source>
</evidence>
<evidence type="ECO:0000256" key="4">
    <source>
        <dbReference type="ARBA" id="ARBA00022989"/>
    </source>
</evidence>
<feature type="region of interest" description="Disordered" evidence="7">
    <location>
        <begin position="15"/>
        <end position="70"/>
    </location>
</feature>
<feature type="compositionally biased region" description="Polar residues" evidence="7">
    <location>
        <begin position="44"/>
        <end position="62"/>
    </location>
</feature>
<evidence type="ECO:0000313" key="11">
    <source>
        <dbReference type="WBParaSite" id="ACRNAN_scaffold2690.g28823.t1"/>
    </source>
</evidence>
<feature type="transmembrane region" description="Helical" evidence="8">
    <location>
        <begin position="778"/>
        <end position="799"/>
    </location>
</feature>
<keyword evidence="10" id="KW-1185">Reference proteome</keyword>
<feature type="compositionally biased region" description="Basic and acidic residues" evidence="7">
    <location>
        <begin position="1062"/>
        <end position="1077"/>
    </location>
</feature>
<dbReference type="PANTHER" id="PTHR23302:SF65">
    <property type="entry name" value="TRANSMEMBRANE CHANNEL-LIKE PROTEIN 2"/>
    <property type="match status" value="1"/>
</dbReference>
<proteinExistence type="inferred from homology"/>
<evidence type="ECO:0000256" key="1">
    <source>
        <dbReference type="ARBA" id="ARBA00004141"/>
    </source>
</evidence>
<dbReference type="AlphaFoldDB" id="A0A914DIA5"/>
<feature type="transmembrane region" description="Helical" evidence="8">
    <location>
        <begin position="402"/>
        <end position="427"/>
    </location>
</feature>
<feature type="compositionally biased region" description="Basic and acidic residues" evidence="7">
    <location>
        <begin position="1161"/>
        <end position="1183"/>
    </location>
</feature>
<feature type="compositionally biased region" description="Basic and acidic residues" evidence="7">
    <location>
        <begin position="1003"/>
        <end position="1021"/>
    </location>
</feature>
<keyword evidence="6" id="KW-0175">Coiled coil</keyword>
<feature type="compositionally biased region" description="Acidic residues" evidence="7">
    <location>
        <begin position="1023"/>
        <end position="1046"/>
    </location>
</feature>
<dbReference type="Pfam" id="PF07810">
    <property type="entry name" value="TMC"/>
    <property type="match status" value="1"/>
</dbReference>
<comment type="subcellular location">
    <subcellularLocation>
        <location evidence="1">Membrane</location>
        <topology evidence="1">Multi-pass membrane protein</topology>
    </subcellularLocation>
</comment>
<dbReference type="GO" id="GO:0008381">
    <property type="term" value="F:mechanosensitive monoatomic ion channel activity"/>
    <property type="evidence" value="ECO:0007669"/>
    <property type="project" value="TreeGrafter"/>
</dbReference>
<dbReference type="InterPro" id="IPR038900">
    <property type="entry name" value="TMC"/>
</dbReference>